<dbReference type="Pfam" id="PF13673">
    <property type="entry name" value="Acetyltransf_10"/>
    <property type="match status" value="1"/>
</dbReference>
<evidence type="ECO:0000313" key="2">
    <source>
        <dbReference type="EMBL" id="KAK7752959.1"/>
    </source>
</evidence>
<dbReference type="AlphaFoldDB" id="A0AAN9YST0"/>
<sequence length="241" mass="27827">MGLELHEVDPAIDLPEIARSMFDSYEDPPQPFFHAYFPIHGDTHDAREEAIAECAIRLHSWHTEDPTSYWQKMVDTDTGGVAGGALWNIHKEKPSTNEHQMEVTWFPDDGSRRFAEQIVAIHSAPRVRIGQRSQVYLFILFTHPDYRRRGIGQKFMDWGMAKADDMGVELFLDSTPIGRPLYDANGFIEVEKNVIIPRTHDPDDAWRATEKKAGHSTWFLMWRPPVGNYEEGKTVKPWEKH</sequence>
<dbReference type="PANTHER" id="PTHR42791:SF5">
    <property type="entry name" value="HYPOTHETICAL ACETYLTRANSFERASE (EUROFUNG)"/>
    <property type="match status" value="1"/>
</dbReference>
<dbReference type="Gene3D" id="3.40.630.30">
    <property type="match status" value="1"/>
</dbReference>
<protein>
    <recommendedName>
        <fullName evidence="1">N-acetyltransferase domain-containing protein</fullName>
    </recommendedName>
</protein>
<dbReference type="EMBL" id="JAKJXP020000033">
    <property type="protein sequence ID" value="KAK7752959.1"/>
    <property type="molecule type" value="Genomic_DNA"/>
</dbReference>
<keyword evidence="3" id="KW-1185">Reference proteome</keyword>
<name>A0AAN9YST0_9PEZI</name>
<dbReference type="CDD" id="cd04301">
    <property type="entry name" value="NAT_SF"/>
    <property type="match status" value="1"/>
</dbReference>
<dbReference type="InterPro" id="IPR000182">
    <property type="entry name" value="GNAT_dom"/>
</dbReference>
<organism evidence="2 3">
    <name type="scientific">Diatrype stigma</name>
    <dbReference type="NCBI Taxonomy" id="117547"/>
    <lineage>
        <taxon>Eukaryota</taxon>
        <taxon>Fungi</taxon>
        <taxon>Dikarya</taxon>
        <taxon>Ascomycota</taxon>
        <taxon>Pezizomycotina</taxon>
        <taxon>Sordariomycetes</taxon>
        <taxon>Xylariomycetidae</taxon>
        <taxon>Xylariales</taxon>
        <taxon>Diatrypaceae</taxon>
        <taxon>Diatrype</taxon>
    </lineage>
</organism>
<accession>A0AAN9YST0</accession>
<dbReference type="PROSITE" id="PS51186">
    <property type="entry name" value="GNAT"/>
    <property type="match status" value="1"/>
</dbReference>
<dbReference type="SUPFAM" id="SSF55729">
    <property type="entry name" value="Acyl-CoA N-acyltransferases (Nat)"/>
    <property type="match status" value="1"/>
</dbReference>
<proteinExistence type="predicted"/>
<dbReference type="GO" id="GO:0016747">
    <property type="term" value="F:acyltransferase activity, transferring groups other than amino-acyl groups"/>
    <property type="evidence" value="ECO:0007669"/>
    <property type="project" value="InterPro"/>
</dbReference>
<feature type="domain" description="N-acetyltransferase" evidence="1">
    <location>
        <begin position="3"/>
        <end position="213"/>
    </location>
</feature>
<comment type="caution">
    <text evidence="2">The sequence shown here is derived from an EMBL/GenBank/DDBJ whole genome shotgun (WGS) entry which is preliminary data.</text>
</comment>
<dbReference type="InterPro" id="IPR052523">
    <property type="entry name" value="Trichothecene_AcTrans"/>
</dbReference>
<evidence type="ECO:0000259" key="1">
    <source>
        <dbReference type="PROSITE" id="PS51186"/>
    </source>
</evidence>
<dbReference type="PANTHER" id="PTHR42791">
    <property type="entry name" value="GNAT FAMILY ACETYLTRANSFERASE"/>
    <property type="match status" value="1"/>
</dbReference>
<evidence type="ECO:0000313" key="3">
    <source>
        <dbReference type="Proteomes" id="UP001320420"/>
    </source>
</evidence>
<reference evidence="2 3" key="1">
    <citation type="submission" date="2024-02" db="EMBL/GenBank/DDBJ databases">
        <title>De novo assembly and annotation of 12 fungi associated with fruit tree decline syndrome in Ontario, Canada.</title>
        <authorList>
            <person name="Sulman M."/>
            <person name="Ellouze W."/>
            <person name="Ilyukhin E."/>
        </authorList>
    </citation>
    <scope>NUCLEOTIDE SEQUENCE [LARGE SCALE GENOMIC DNA]</scope>
    <source>
        <strain evidence="2 3">M11/M66-122</strain>
    </source>
</reference>
<dbReference type="Proteomes" id="UP001320420">
    <property type="component" value="Unassembled WGS sequence"/>
</dbReference>
<gene>
    <name evidence="2" type="ORF">SLS62_005118</name>
</gene>
<dbReference type="InterPro" id="IPR016181">
    <property type="entry name" value="Acyl_CoA_acyltransferase"/>
</dbReference>